<sequence>MKMSDKERLRELAQFLKTRRARLSPEQAGLPAGGRRRTPGLRRGEVAQLAGVSVDWYTWMEQARDIGISAQVLDSLSRALRLDEPERRHLYLLALGQLPGRRETGIPGVDPALQRFLDLQGASPAYVTDQRLNVVAWNRAASLLYGPYEELSDRERNSLWRTFTSPAVKALLRGKWEAHARHRLAVFRAGYANYPGDPWWVALIEELTRISPEFAAWWPRHDVLAGPEGKKINHHAAAGRLAFVQISFLVSDAAHLTATVNLPDDEETADRMRGLLEADGEAR</sequence>
<dbReference type="Proteomes" id="UP000670947">
    <property type="component" value="Unassembled WGS sequence"/>
</dbReference>
<protein>
    <submittedName>
        <fullName evidence="2">Helix-turn-helix domain-containing protein</fullName>
    </submittedName>
</protein>
<dbReference type="Gene3D" id="1.10.260.40">
    <property type="entry name" value="lambda repressor-like DNA-binding domains"/>
    <property type="match status" value="1"/>
</dbReference>
<dbReference type="InterPro" id="IPR001387">
    <property type="entry name" value="Cro/C1-type_HTH"/>
</dbReference>
<dbReference type="Pfam" id="PF17765">
    <property type="entry name" value="MLTR_LBD"/>
    <property type="match status" value="1"/>
</dbReference>
<evidence type="ECO:0000259" key="1">
    <source>
        <dbReference type="SMART" id="SM00530"/>
    </source>
</evidence>
<name>A0ABS3WCY7_9BACL</name>
<comment type="caution">
    <text evidence="2">The sequence shown here is derived from an EMBL/GenBank/DDBJ whole genome shotgun (WGS) entry which is preliminary data.</text>
</comment>
<accession>A0ABS3WCY7</accession>
<dbReference type="RefSeq" id="WP_208848957.1">
    <property type="nucleotide sequence ID" value="NZ_JAGGDJ010000015.1"/>
</dbReference>
<feature type="domain" description="HTH cro/C1-type" evidence="1">
    <location>
        <begin position="15"/>
        <end position="87"/>
    </location>
</feature>
<dbReference type="Gene3D" id="3.30.450.180">
    <property type="match status" value="1"/>
</dbReference>
<organism evidence="2 3">
    <name type="scientific">Paenibacillus artemisiicola</name>
    <dbReference type="NCBI Taxonomy" id="1172618"/>
    <lineage>
        <taxon>Bacteria</taxon>
        <taxon>Bacillati</taxon>
        <taxon>Bacillota</taxon>
        <taxon>Bacilli</taxon>
        <taxon>Bacillales</taxon>
        <taxon>Paenibacillaceae</taxon>
        <taxon>Paenibacillus</taxon>
    </lineage>
</organism>
<reference evidence="2 3" key="1">
    <citation type="submission" date="2021-03" db="EMBL/GenBank/DDBJ databases">
        <title>Paenibacillus artemisicola MWE-103 whole genome sequence.</title>
        <authorList>
            <person name="Ham Y.J."/>
        </authorList>
    </citation>
    <scope>NUCLEOTIDE SEQUENCE [LARGE SCALE GENOMIC DNA]</scope>
    <source>
        <strain evidence="2 3">MWE-103</strain>
    </source>
</reference>
<evidence type="ECO:0000313" key="3">
    <source>
        <dbReference type="Proteomes" id="UP000670947"/>
    </source>
</evidence>
<dbReference type="Pfam" id="PF13560">
    <property type="entry name" value="HTH_31"/>
    <property type="match status" value="1"/>
</dbReference>
<evidence type="ECO:0000313" key="2">
    <source>
        <dbReference type="EMBL" id="MBO7746163.1"/>
    </source>
</evidence>
<dbReference type="PANTHER" id="PTHR35010">
    <property type="entry name" value="BLL4672 PROTEIN-RELATED"/>
    <property type="match status" value="1"/>
</dbReference>
<dbReference type="InterPro" id="IPR010982">
    <property type="entry name" value="Lambda_DNA-bd_dom_sf"/>
</dbReference>
<dbReference type="InterPro" id="IPR041413">
    <property type="entry name" value="MLTR_LBD"/>
</dbReference>
<dbReference type="EMBL" id="JAGGDJ010000015">
    <property type="protein sequence ID" value="MBO7746163.1"/>
    <property type="molecule type" value="Genomic_DNA"/>
</dbReference>
<dbReference type="CDD" id="cd00093">
    <property type="entry name" value="HTH_XRE"/>
    <property type="match status" value="1"/>
</dbReference>
<gene>
    <name evidence="2" type="ORF">I8J29_18290</name>
</gene>
<keyword evidence="3" id="KW-1185">Reference proteome</keyword>
<dbReference type="SMART" id="SM00530">
    <property type="entry name" value="HTH_XRE"/>
    <property type="match status" value="1"/>
</dbReference>
<proteinExistence type="predicted"/>